<dbReference type="RefSeq" id="XP_018026196.2">
    <property type="nucleotide sequence ID" value="XM_018170707.2"/>
</dbReference>
<name>A0A8B7PLC0_HYAAZ</name>
<keyword evidence="1" id="KW-1185">Reference proteome</keyword>
<gene>
    <name evidence="2" type="primary">LOC108681654</name>
</gene>
<dbReference type="AlphaFoldDB" id="A0A8B7PLC0"/>
<sequence>MQRLWGRAVGDAGAAAPFVYTAGGGRGAAPTVNLRSIATVQSIAAKKASLQAQVIAQYVFGYVTLAYKFSKEKKLEVDVLAVTKLPRGDGPSTVDGAECDVKIPSLKYVDIEVCLRPLKGRELQQKVKKFRTGEEPDDDLPFEPECCFRTKSLEGSVLVLSVRRRRERRAVDHRQDLGNAIVRMSRQDVVSPAVVRRTLPLRHGTMQQDLKGSVLLELKCGHPTGGVAELGLSVRLLQFVDVAPLGVSINMVDDKVKPEIKIRTQLLGSEKSGLGKAHDFPWLGLQNNSRRLPTDPVGDFGGWGTLFPQGCYTSKLVPETELNSYSLSFVVNVYGRNNVGAAAKKEVLLGAVVLGPELRCSSGTTDDGSLTQWGEALTKRTAVEQLHRLHL</sequence>
<reference evidence="2" key="1">
    <citation type="submission" date="2025-08" db="UniProtKB">
        <authorList>
            <consortium name="RefSeq"/>
        </authorList>
    </citation>
    <scope>IDENTIFICATION</scope>
    <source>
        <tissue evidence="2">Whole organism</tissue>
    </source>
</reference>
<dbReference type="KEGG" id="hazt:108681654"/>
<evidence type="ECO:0000313" key="2">
    <source>
        <dbReference type="RefSeq" id="XP_018026196.2"/>
    </source>
</evidence>
<proteinExistence type="predicted"/>
<dbReference type="GeneID" id="108681654"/>
<accession>A0A8B7PLC0</accession>
<evidence type="ECO:0000313" key="1">
    <source>
        <dbReference type="Proteomes" id="UP000694843"/>
    </source>
</evidence>
<dbReference type="Proteomes" id="UP000694843">
    <property type="component" value="Unplaced"/>
</dbReference>
<organism evidence="1 2">
    <name type="scientific">Hyalella azteca</name>
    <name type="common">Amphipod</name>
    <dbReference type="NCBI Taxonomy" id="294128"/>
    <lineage>
        <taxon>Eukaryota</taxon>
        <taxon>Metazoa</taxon>
        <taxon>Ecdysozoa</taxon>
        <taxon>Arthropoda</taxon>
        <taxon>Crustacea</taxon>
        <taxon>Multicrustacea</taxon>
        <taxon>Malacostraca</taxon>
        <taxon>Eumalacostraca</taxon>
        <taxon>Peracarida</taxon>
        <taxon>Amphipoda</taxon>
        <taxon>Senticaudata</taxon>
        <taxon>Talitrida</taxon>
        <taxon>Talitroidea</taxon>
        <taxon>Hyalellidae</taxon>
        <taxon>Hyalella</taxon>
    </lineage>
</organism>
<dbReference type="OrthoDB" id="10474123at2759"/>
<protein>
    <submittedName>
        <fullName evidence="2">Uncharacterized protein LOC108681654</fullName>
    </submittedName>
</protein>